<evidence type="ECO:0000313" key="1">
    <source>
        <dbReference type="EMBL" id="GGL26129.1"/>
    </source>
</evidence>
<organism evidence="1 2">
    <name type="scientific">Halarchaeum grantii</name>
    <dbReference type="NCBI Taxonomy" id="1193105"/>
    <lineage>
        <taxon>Archaea</taxon>
        <taxon>Methanobacteriati</taxon>
        <taxon>Methanobacteriota</taxon>
        <taxon>Stenosarchaea group</taxon>
        <taxon>Halobacteria</taxon>
        <taxon>Halobacteriales</taxon>
        <taxon>Halobacteriaceae</taxon>
    </lineage>
</organism>
<proteinExistence type="predicted"/>
<dbReference type="EMBL" id="BMPF01000001">
    <property type="protein sequence ID" value="GGL26129.1"/>
    <property type="molecule type" value="Genomic_DNA"/>
</dbReference>
<dbReference type="InterPro" id="IPR027417">
    <property type="entry name" value="P-loop_NTPase"/>
</dbReference>
<accession>A0A830EZT3</accession>
<dbReference type="RefSeq" id="WP_188879009.1">
    <property type="nucleotide sequence ID" value="NZ_BMPF01000001.1"/>
</dbReference>
<keyword evidence="2" id="KW-1185">Reference proteome</keyword>
<name>A0A830EZT3_9EURY</name>
<comment type="caution">
    <text evidence="1">The sequence shown here is derived from an EMBL/GenBank/DDBJ whole genome shotgun (WGS) entry which is preliminary data.</text>
</comment>
<gene>
    <name evidence="1" type="ORF">GCM10009037_07200</name>
</gene>
<protein>
    <submittedName>
        <fullName evidence="1">Uncharacterized protein</fullName>
    </submittedName>
</protein>
<sequence length="450" mass="51153">MSVIKQQASSEAEIREQLRKITEPWEKSRQALGDITAQNHDDGEVIHKHFSVPPLHKYLAKADRAGAPVAQFPRAFVDNILYTDSRDLELMRQLAGEVDYDFRDPNPSHEALERYGRYRAKLIEWVCDDPRRVSEVRSEGGTDMFMHGEPGGGKTTLALSNAMWRMQVNNETFIWAESVDESGTNERTEWLAFAPYATLAIPEGLGTSVRVVPRDTTVGSFTVDVEEIARDVIYYDSIHDLMTQLMPGQFYVVFPDPLHRGCEDVSKFNYINFEQVTPRNEDGPDEPTDADQWWFAFVAHRISGDVYTHPTFINLDEAGNLLDPDAAKDVHQHYQKVKWFRDKYADARKKGVSFGYQAHALSEINKFPRQKIRWRVTMSGNAPPIGRKLPGDRECPMTADLTSSMDAGQAVIWKSPHFAEIKWPNMKGQARLDAEVSIDFERWQDAAGGA</sequence>
<dbReference type="AlphaFoldDB" id="A0A830EZT3"/>
<dbReference type="OrthoDB" id="359297at2157"/>
<evidence type="ECO:0000313" key="2">
    <source>
        <dbReference type="Proteomes" id="UP000628840"/>
    </source>
</evidence>
<dbReference type="SUPFAM" id="SSF52540">
    <property type="entry name" value="P-loop containing nucleoside triphosphate hydrolases"/>
    <property type="match status" value="1"/>
</dbReference>
<reference evidence="1 2" key="1">
    <citation type="journal article" date="2019" name="Int. J. Syst. Evol. Microbiol.">
        <title>The Global Catalogue of Microorganisms (GCM) 10K type strain sequencing project: providing services to taxonomists for standard genome sequencing and annotation.</title>
        <authorList>
            <consortium name="The Broad Institute Genomics Platform"/>
            <consortium name="The Broad Institute Genome Sequencing Center for Infectious Disease"/>
            <person name="Wu L."/>
            <person name="Ma J."/>
        </authorList>
    </citation>
    <scope>NUCLEOTIDE SEQUENCE [LARGE SCALE GENOMIC DNA]</scope>
    <source>
        <strain evidence="1 2">JCM 19585</strain>
    </source>
</reference>
<dbReference type="Proteomes" id="UP000628840">
    <property type="component" value="Unassembled WGS sequence"/>
</dbReference>